<keyword evidence="3" id="KW-1185">Reference proteome</keyword>
<evidence type="ECO:0000313" key="3">
    <source>
        <dbReference type="Proteomes" id="UP001642484"/>
    </source>
</evidence>
<feature type="region of interest" description="Disordered" evidence="1">
    <location>
        <begin position="1"/>
        <end position="49"/>
    </location>
</feature>
<sequence length="329" mass="37122">MSKRPAAAMKKPSSSIHSLVQDMKAEAAKEEEPEEEKGQQTRDKGKAEKFSKMLKAGQLPPMVVYMWEYESKKAVSQRQFQTNLINNLFNRQDDGTYRMNTDSQEFKEYQSIYTRHQAKDKKKGMPRGVMLASHFHGDSRALDRSIADGEIQSFKDPESGVEFLTFRELSVTETKTNEKGETVSGTKKLKLDQAHQLAGLMNKMKWQWGMKEASAEEKALESDGTLPKSFIKTLDKAGQACDKLLKEGMRLSKENALEDKAGVLKSAYSALTKHQRDIEHVKTWSELPNSVASTKQNLDTFMLAIAQDVDKFNTEIQSAKGILKGRTSK</sequence>
<evidence type="ECO:0000256" key="1">
    <source>
        <dbReference type="SAM" id="MobiDB-lite"/>
    </source>
</evidence>
<name>A0ABP0K599_9DINO</name>
<comment type="caution">
    <text evidence="2">The sequence shown here is derived from an EMBL/GenBank/DDBJ whole genome shotgun (WGS) entry which is preliminary data.</text>
</comment>
<feature type="compositionally biased region" description="Basic and acidic residues" evidence="1">
    <location>
        <begin position="23"/>
        <end position="49"/>
    </location>
</feature>
<proteinExistence type="predicted"/>
<protein>
    <submittedName>
        <fullName evidence="2">Uncharacterized protein</fullName>
    </submittedName>
</protein>
<organism evidence="2 3">
    <name type="scientific">Durusdinium trenchii</name>
    <dbReference type="NCBI Taxonomy" id="1381693"/>
    <lineage>
        <taxon>Eukaryota</taxon>
        <taxon>Sar</taxon>
        <taxon>Alveolata</taxon>
        <taxon>Dinophyceae</taxon>
        <taxon>Suessiales</taxon>
        <taxon>Symbiodiniaceae</taxon>
        <taxon>Durusdinium</taxon>
    </lineage>
</organism>
<gene>
    <name evidence="2" type="ORF">CCMP2556_LOCUS14560</name>
</gene>
<evidence type="ECO:0000313" key="2">
    <source>
        <dbReference type="EMBL" id="CAK9021769.1"/>
    </source>
</evidence>
<dbReference type="EMBL" id="CAXAMN010007480">
    <property type="protein sequence ID" value="CAK9021769.1"/>
    <property type="molecule type" value="Genomic_DNA"/>
</dbReference>
<dbReference type="Proteomes" id="UP001642484">
    <property type="component" value="Unassembled WGS sequence"/>
</dbReference>
<accession>A0ABP0K599</accession>
<reference evidence="2 3" key="1">
    <citation type="submission" date="2024-02" db="EMBL/GenBank/DDBJ databases">
        <authorList>
            <person name="Chen Y."/>
            <person name="Shah S."/>
            <person name="Dougan E. K."/>
            <person name="Thang M."/>
            <person name="Chan C."/>
        </authorList>
    </citation>
    <scope>NUCLEOTIDE SEQUENCE [LARGE SCALE GENOMIC DNA]</scope>
</reference>